<dbReference type="InterPro" id="IPR029039">
    <property type="entry name" value="Flavoprotein-like_sf"/>
</dbReference>
<keyword evidence="5" id="KW-1185">Reference proteome</keyword>
<dbReference type="SUPFAM" id="SSF52218">
    <property type="entry name" value="Flavoproteins"/>
    <property type="match status" value="1"/>
</dbReference>
<keyword evidence="1" id="KW-0285">Flavoprotein</keyword>
<evidence type="ECO:0000313" key="4">
    <source>
        <dbReference type="EMBL" id="MBC3537713.1"/>
    </source>
</evidence>
<evidence type="ECO:0000256" key="2">
    <source>
        <dbReference type="ARBA" id="ARBA00022643"/>
    </source>
</evidence>
<comment type="caution">
    <text evidence="4">The sequence shown here is derived from an EMBL/GenBank/DDBJ whole genome shotgun (WGS) entry which is preliminary data.</text>
</comment>
<gene>
    <name evidence="4" type="ORF">H8J70_10720</name>
</gene>
<dbReference type="InterPro" id="IPR051796">
    <property type="entry name" value="ISF_SsuE-like"/>
</dbReference>
<dbReference type="RefSeq" id="WP_186504288.1">
    <property type="nucleotide sequence ID" value="NZ_JACOGK010000038.1"/>
</dbReference>
<dbReference type="PANTHER" id="PTHR43278:SF2">
    <property type="entry name" value="IRON-SULFUR FLAVOPROTEIN"/>
    <property type="match status" value="1"/>
</dbReference>
<proteinExistence type="predicted"/>
<organism evidence="4 5">
    <name type="scientific">Megasphaera hominis</name>
    <dbReference type="NCBI Taxonomy" id="159836"/>
    <lineage>
        <taxon>Bacteria</taxon>
        <taxon>Bacillati</taxon>
        <taxon>Bacillota</taxon>
        <taxon>Negativicutes</taxon>
        <taxon>Veillonellales</taxon>
        <taxon>Veillonellaceae</taxon>
        <taxon>Megasphaera</taxon>
    </lineage>
</organism>
<dbReference type="Gene3D" id="3.40.50.360">
    <property type="match status" value="1"/>
</dbReference>
<name>A0ABR6VKV0_9FIRM</name>
<dbReference type="PANTHER" id="PTHR43278">
    <property type="entry name" value="NAD(P)H-DEPENDENT FMN-CONTAINING OXIDOREDUCTASE YWQN-RELATED"/>
    <property type="match status" value="1"/>
</dbReference>
<evidence type="ECO:0000313" key="5">
    <source>
        <dbReference type="Proteomes" id="UP000606870"/>
    </source>
</evidence>
<evidence type="ECO:0000256" key="1">
    <source>
        <dbReference type="ARBA" id="ARBA00022630"/>
    </source>
</evidence>
<keyword evidence="2" id="KW-0288">FMN</keyword>
<evidence type="ECO:0000259" key="3">
    <source>
        <dbReference type="Pfam" id="PF03358"/>
    </source>
</evidence>
<accession>A0ABR6VKV0</accession>
<dbReference type="InterPro" id="IPR005025">
    <property type="entry name" value="FMN_Rdtase-like_dom"/>
</dbReference>
<sequence length="178" mass="19501">MNVFVITGSPHRHGCSNYLAEQAIDGARAAGHTVDRVDAAFVDVHPCIGCNHCESGKNPCIYDDAMTDIYKKIEKADALIYATPLYYHAASAQFLALIDRYHGIDDHIRGTGKKCILLVTGSNPDPSFMDGMRIWFQTDMRYLGWQAAGAVYAHGCTDAAHLEGTAFAKEAYRLGNTL</sequence>
<dbReference type="Pfam" id="PF03358">
    <property type="entry name" value="FMN_red"/>
    <property type="match status" value="1"/>
</dbReference>
<reference evidence="4 5" key="1">
    <citation type="submission" date="2020-08" db="EMBL/GenBank/DDBJ databases">
        <authorList>
            <person name="Liu C."/>
            <person name="Sun Q."/>
        </authorList>
    </citation>
    <scope>NUCLEOTIDE SEQUENCE [LARGE SCALE GENOMIC DNA]</scope>
    <source>
        <strain evidence="4 5">NSJ-59</strain>
    </source>
</reference>
<protein>
    <submittedName>
        <fullName evidence="4">Flavodoxin family protein</fullName>
    </submittedName>
</protein>
<feature type="domain" description="NADPH-dependent FMN reductase-like" evidence="3">
    <location>
        <begin position="1"/>
        <end position="120"/>
    </location>
</feature>
<dbReference type="Proteomes" id="UP000606870">
    <property type="component" value="Unassembled WGS sequence"/>
</dbReference>
<dbReference type="EMBL" id="JACOGK010000038">
    <property type="protein sequence ID" value="MBC3537713.1"/>
    <property type="molecule type" value="Genomic_DNA"/>
</dbReference>